<evidence type="ECO:0000313" key="1">
    <source>
        <dbReference type="EMBL" id="GGG18016.1"/>
    </source>
</evidence>
<evidence type="ECO:0000313" key="2">
    <source>
        <dbReference type="Proteomes" id="UP000644756"/>
    </source>
</evidence>
<proteinExistence type="predicted"/>
<sequence length="543" mass="64495">MEFVHIEETINVRKSFEDFGYFRLYVTDRNWVGEKFVTKEDTRSFLNRLRGMNEFFFDIYKHKLNGIRIDILIDCSYFSTQLEEDRPVKRFLREIEQNLHLLEDPRVLIEWKRKLRFYAGSPENYALLYHFCKSNSHLQISSEIAQYIEMQVYENGEKAVKSVIKKDYKRLAKELFEEELEFDYIIDRLSASTDRRLKDDSLFISRLFKFAMQDPRIFLYNILFIKQFYKPTYKEELFQQLFIRIQNEKRDNCSVTVEVIDQEQESENKINTDYCQDVRDNGEPMLMFFKNDPPSQVYSEKKDILTTIGKWVKQRLKAEDLKNLPIKSWIHFIKDQHQIRQDVGLLIIRNVSRIAGRLGDEYLFIAEGLIRGPESITPFPVIDPDSWVHLNQRQCAVLCYLICLIHDICKEKNYTIYEVSDDKLGAINILEIGRDGTEEKNGTRKISNPQTKQRITTEGKERHKKQNHWVSFHFRRLRKSENPSTAAIEKAKAYGIHNIPRGFTFVESFTRGSVIGERKISAIDVYRRTMQRFEHVGQEAQPS</sequence>
<gene>
    <name evidence="1" type="ORF">GCM10010916_38490</name>
</gene>
<reference evidence="1" key="1">
    <citation type="journal article" date="2014" name="Int. J. Syst. Evol. Microbiol.">
        <title>Complete genome sequence of Corynebacterium casei LMG S-19264T (=DSM 44701T), isolated from a smear-ripened cheese.</title>
        <authorList>
            <consortium name="US DOE Joint Genome Institute (JGI-PGF)"/>
            <person name="Walter F."/>
            <person name="Albersmeier A."/>
            <person name="Kalinowski J."/>
            <person name="Ruckert C."/>
        </authorList>
    </citation>
    <scope>NUCLEOTIDE SEQUENCE</scope>
    <source>
        <strain evidence="1">CGMCC 1.12987</strain>
    </source>
</reference>
<protein>
    <submittedName>
        <fullName evidence="1">Uncharacterized protein</fullName>
    </submittedName>
</protein>
<dbReference type="RefSeq" id="WP_188532698.1">
    <property type="nucleotide sequence ID" value="NZ_BMGR01000014.1"/>
</dbReference>
<organism evidence="1 2">
    <name type="scientific">Paenibacillus abyssi</name>
    <dbReference type="NCBI Taxonomy" id="1340531"/>
    <lineage>
        <taxon>Bacteria</taxon>
        <taxon>Bacillati</taxon>
        <taxon>Bacillota</taxon>
        <taxon>Bacilli</taxon>
        <taxon>Bacillales</taxon>
        <taxon>Paenibacillaceae</taxon>
        <taxon>Paenibacillus</taxon>
    </lineage>
</organism>
<keyword evidence="2" id="KW-1185">Reference proteome</keyword>
<dbReference type="Proteomes" id="UP000644756">
    <property type="component" value="Unassembled WGS sequence"/>
</dbReference>
<comment type="caution">
    <text evidence="1">The sequence shown here is derived from an EMBL/GenBank/DDBJ whole genome shotgun (WGS) entry which is preliminary data.</text>
</comment>
<name>A0A917G1L2_9BACL</name>
<reference evidence="1" key="2">
    <citation type="submission" date="2020-09" db="EMBL/GenBank/DDBJ databases">
        <authorList>
            <person name="Sun Q."/>
            <person name="Zhou Y."/>
        </authorList>
    </citation>
    <scope>NUCLEOTIDE SEQUENCE</scope>
    <source>
        <strain evidence="1">CGMCC 1.12987</strain>
    </source>
</reference>
<accession>A0A917G1L2</accession>
<dbReference type="EMBL" id="BMGR01000014">
    <property type="protein sequence ID" value="GGG18016.1"/>
    <property type="molecule type" value="Genomic_DNA"/>
</dbReference>
<dbReference type="AlphaFoldDB" id="A0A917G1L2"/>